<dbReference type="STRING" id="551991.SAMN05192529_1174"/>
<sequence length="764" mass="85513">MQIITYVPKKDNHTLLKALICLLTFFLVSRSPAQKIPFSRQSFHDKVDQAQLAVCALDGKKDDKFMPYPDNKSLDQLTTEAVSSGVDQIQETIESSSLDNNSKIRFLRGLQELLNNYKTAFLGRDITGIQLVSAIKGYKKAMMLESQHKDISPILSANHPAVGTLLAFNFALKDNVGKDHFQYILLGKEINARPGKALYILSQNNDFPATDSMISVIARKDAGALFDYAASTTPLGETIRKSKDPMVNLIARMATAHDPSGKHIGPQLLPFLDDIQSGGLDVDQIRATLDNPVKYYKLLVQTQIHYAARMQQKDTPLALRQMQDRLHTIGMNQFINKVNGLHERSNAVRYACLKPLSALDIYYLIVCNELEIYTSSYINGKDYGLYNLLWQKAPKGFNADSLLSRVHMDKYKKWIKMAANYNTLDNFLGRMAPENVQSLMTAFVSDLDKGQGKDSLEDAVDVAGSFASIDDPKISQLVVDEVQRQLQQAKAEGNNKKFNIYDILNTLFQSMNPDNKIDLSKSLGIGPVYFMPIKDLEDTSGRIIIQQFTYGDADGSANYSNFMSAMRRAGWKSTANKYWSKVSSTSGTPITIYTNKPLDELQGLDDKAQRALDDYLIENDIHPTMVLHRGHSYYLPTTIKQLVPTARVVLLGSCGSFQSLSDVLTQAPEAQIISSKQTGVGNLNLTMILGILNTLKKGEDLNWLKMWGKFSRQLSGDNRFADYVPPYENLGAVFYMAYRKLQEQQQQRADSLEINTAAVDGQDQ</sequence>
<dbReference type="RefSeq" id="WP_091399562.1">
    <property type="nucleotide sequence ID" value="NZ_FNQY01000017.1"/>
</dbReference>
<name>A0A1H4AXA0_9BACT</name>
<dbReference type="OrthoDB" id="620210at2"/>
<dbReference type="Proteomes" id="UP000199041">
    <property type="component" value="Unassembled WGS sequence"/>
</dbReference>
<accession>A0A1H4AXA0</accession>
<keyword evidence="2" id="KW-1185">Reference proteome</keyword>
<evidence type="ECO:0000313" key="1">
    <source>
        <dbReference type="EMBL" id="SEA40408.1"/>
    </source>
</evidence>
<dbReference type="AlphaFoldDB" id="A0A1H4AXA0"/>
<reference evidence="1 2" key="1">
    <citation type="submission" date="2016-10" db="EMBL/GenBank/DDBJ databases">
        <authorList>
            <person name="de Groot N.N."/>
        </authorList>
    </citation>
    <scope>NUCLEOTIDE SEQUENCE [LARGE SCALE GENOMIC DNA]</scope>
    <source>
        <strain evidence="1 2">Vu-144</strain>
    </source>
</reference>
<protein>
    <submittedName>
        <fullName evidence="1">Uncharacterized protein</fullName>
    </submittedName>
</protein>
<evidence type="ECO:0000313" key="2">
    <source>
        <dbReference type="Proteomes" id="UP000199041"/>
    </source>
</evidence>
<proteinExistence type="predicted"/>
<gene>
    <name evidence="1" type="ORF">SAMN05192529_1174</name>
</gene>
<dbReference type="EMBL" id="FNQY01000017">
    <property type="protein sequence ID" value="SEA40408.1"/>
    <property type="molecule type" value="Genomic_DNA"/>
</dbReference>
<organism evidence="1 2">
    <name type="scientific">Arachidicoccus rhizosphaerae</name>
    <dbReference type="NCBI Taxonomy" id="551991"/>
    <lineage>
        <taxon>Bacteria</taxon>
        <taxon>Pseudomonadati</taxon>
        <taxon>Bacteroidota</taxon>
        <taxon>Chitinophagia</taxon>
        <taxon>Chitinophagales</taxon>
        <taxon>Chitinophagaceae</taxon>
        <taxon>Arachidicoccus</taxon>
    </lineage>
</organism>